<comment type="caution">
    <text evidence="1">The sequence shown here is derived from an EMBL/GenBank/DDBJ whole genome shotgun (WGS) entry which is preliminary data.</text>
</comment>
<name>A0ABD2YGE6_9GENT</name>
<evidence type="ECO:0000313" key="2">
    <source>
        <dbReference type="Proteomes" id="UP001630127"/>
    </source>
</evidence>
<evidence type="ECO:0000313" key="1">
    <source>
        <dbReference type="EMBL" id="KAL3505369.1"/>
    </source>
</evidence>
<protein>
    <submittedName>
        <fullName evidence="1">Uncharacterized protein</fullName>
    </submittedName>
</protein>
<dbReference type="Proteomes" id="UP001630127">
    <property type="component" value="Unassembled WGS sequence"/>
</dbReference>
<dbReference type="AlphaFoldDB" id="A0ABD2YGE6"/>
<organism evidence="1 2">
    <name type="scientific">Cinchona calisaya</name>
    <dbReference type="NCBI Taxonomy" id="153742"/>
    <lineage>
        <taxon>Eukaryota</taxon>
        <taxon>Viridiplantae</taxon>
        <taxon>Streptophyta</taxon>
        <taxon>Embryophyta</taxon>
        <taxon>Tracheophyta</taxon>
        <taxon>Spermatophyta</taxon>
        <taxon>Magnoliopsida</taxon>
        <taxon>eudicotyledons</taxon>
        <taxon>Gunneridae</taxon>
        <taxon>Pentapetalae</taxon>
        <taxon>asterids</taxon>
        <taxon>lamiids</taxon>
        <taxon>Gentianales</taxon>
        <taxon>Rubiaceae</taxon>
        <taxon>Cinchonoideae</taxon>
        <taxon>Cinchoneae</taxon>
        <taxon>Cinchona</taxon>
    </lineage>
</organism>
<dbReference type="EMBL" id="JBJUIK010000014">
    <property type="protein sequence ID" value="KAL3505369.1"/>
    <property type="molecule type" value="Genomic_DNA"/>
</dbReference>
<sequence length="574" mass="64928">MEGSVENNHTNIKPLANLYSKNCVVTDQNCSENPLFGVDYVPEYGLVLDGVSPSILFQVGSKDMVFFDRVVDLVGFIGLNGYPEEEMDQKWVDLPEFDGFDSKGLKLNLGLQATQNQITFVVINGVDYVTGWINPLDTKQMPTLMKQLEDRVARLIGGMSSFGPNKFPGTGPVSLLPPRDPFADSNFSIGGVNMKVNGLAIPPSLKIKAVDRLVVPCLLCYSDRNWVGNCELYIPAIDRGFSPQLSINFSRYWMVAQNHNSCEFLFFDLNENEVVIYRGLDDEVITFPTLAIYLRRGRLIGLFGWFERVAGDREVESEYYVLMVSLHAMNERTSVSFYWRYPSQAEWDGIHYDNVSPHVQRPMAPMVTKVTMTTEDELFEGELFAWVDASVGVVLTVTDWRSNYPRIETTFGWPLFQDAVVIFSVNDGNTACFVVYRNNTYLVVDVRFEYDEDGGMEIDYIPRANLNDRNFYCSRNVFGFSADPFVHIAGPMNHIYIGGWLGNCCVINNFIEMAAGFDAGLHVQAEFSVLRLCHNPPEISQPEHCECESAFFLLPVHMVERIFPDFASLVRRSA</sequence>
<reference evidence="1 2" key="1">
    <citation type="submission" date="2024-11" db="EMBL/GenBank/DDBJ databases">
        <title>A near-complete genome assembly of Cinchona calisaya.</title>
        <authorList>
            <person name="Lian D.C."/>
            <person name="Zhao X.W."/>
            <person name="Wei L."/>
        </authorList>
    </citation>
    <scope>NUCLEOTIDE SEQUENCE [LARGE SCALE GENOMIC DNA]</scope>
    <source>
        <tissue evidence="1">Nenye</tissue>
    </source>
</reference>
<proteinExistence type="predicted"/>
<gene>
    <name evidence="1" type="ORF">ACH5RR_035210</name>
</gene>
<accession>A0ABD2YGE6</accession>
<keyword evidence="2" id="KW-1185">Reference proteome</keyword>